<keyword evidence="1" id="KW-0732">Signal</keyword>
<keyword evidence="3" id="KW-1185">Reference proteome</keyword>
<gene>
    <name evidence="2" type="ORF">K452DRAFT_302012</name>
</gene>
<protein>
    <submittedName>
        <fullName evidence="2">Uncharacterized protein</fullName>
    </submittedName>
</protein>
<proteinExistence type="predicted"/>
<feature type="chain" id="PRO_5025470247" evidence="1">
    <location>
        <begin position="18"/>
        <end position="106"/>
    </location>
</feature>
<dbReference type="RefSeq" id="XP_033393151.1">
    <property type="nucleotide sequence ID" value="XM_033542523.1"/>
</dbReference>
<dbReference type="Proteomes" id="UP000799438">
    <property type="component" value="Unassembled WGS sequence"/>
</dbReference>
<feature type="signal peptide" evidence="1">
    <location>
        <begin position="1"/>
        <end position="17"/>
    </location>
</feature>
<evidence type="ECO:0000256" key="1">
    <source>
        <dbReference type="SAM" id="SignalP"/>
    </source>
</evidence>
<dbReference type="OrthoDB" id="3800029at2759"/>
<evidence type="ECO:0000313" key="2">
    <source>
        <dbReference type="EMBL" id="KAF2137436.1"/>
    </source>
</evidence>
<sequence length="106" mass="11618">MHYTTAVLALFAVTGLAAPRHTQKQMPWAESVSPFDDFRGEGHTGLCMRICSFEPIKCSEGWENVKMGECNTCCKSEEKTIICKSAFPVFAFASTPGIIVLHGGLF</sequence>
<dbReference type="AlphaFoldDB" id="A0A6A6B0Q5"/>
<accession>A0A6A6B0Q5</accession>
<evidence type="ECO:0000313" key="3">
    <source>
        <dbReference type="Proteomes" id="UP000799438"/>
    </source>
</evidence>
<reference evidence="2" key="1">
    <citation type="journal article" date="2020" name="Stud. Mycol.">
        <title>101 Dothideomycetes genomes: a test case for predicting lifestyles and emergence of pathogens.</title>
        <authorList>
            <person name="Haridas S."/>
            <person name="Albert R."/>
            <person name="Binder M."/>
            <person name="Bloem J."/>
            <person name="Labutti K."/>
            <person name="Salamov A."/>
            <person name="Andreopoulos B."/>
            <person name="Baker S."/>
            <person name="Barry K."/>
            <person name="Bills G."/>
            <person name="Bluhm B."/>
            <person name="Cannon C."/>
            <person name="Castanera R."/>
            <person name="Culley D."/>
            <person name="Daum C."/>
            <person name="Ezra D."/>
            <person name="Gonzalez J."/>
            <person name="Henrissat B."/>
            <person name="Kuo A."/>
            <person name="Liang C."/>
            <person name="Lipzen A."/>
            <person name="Lutzoni F."/>
            <person name="Magnuson J."/>
            <person name="Mondo S."/>
            <person name="Nolan M."/>
            <person name="Ohm R."/>
            <person name="Pangilinan J."/>
            <person name="Park H.-J."/>
            <person name="Ramirez L."/>
            <person name="Alfaro M."/>
            <person name="Sun H."/>
            <person name="Tritt A."/>
            <person name="Yoshinaga Y."/>
            <person name="Zwiers L.-H."/>
            <person name="Turgeon B."/>
            <person name="Goodwin S."/>
            <person name="Spatafora J."/>
            <person name="Crous P."/>
            <person name="Grigoriev I."/>
        </authorList>
    </citation>
    <scope>NUCLEOTIDE SEQUENCE</scope>
    <source>
        <strain evidence="2">CBS 121167</strain>
    </source>
</reference>
<dbReference type="GeneID" id="54300020"/>
<organism evidence="2 3">
    <name type="scientific">Aplosporella prunicola CBS 121167</name>
    <dbReference type="NCBI Taxonomy" id="1176127"/>
    <lineage>
        <taxon>Eukaryota</taxon>
        <taxon>Fungi</taxon>
        <taxon>Dikarya</taxon>
        <taxon>Ascomycota</taxon>
        <taxon>Pezizomycotina</taxon>
        <taxon>Dothideomycetes</taxon>
        <taxon>Dothideomycetes incertae sedis</taxon>
        <taxon>Botryosphaeriales</taxon>
        <taxon>Aplosporellaceae</taxon>
        <taxon>Aplosporella</taxon>
    </lineage>
</organism>
<dbReference type="EMBL" id="ML995503">
    <property type="protein sequence ID" value="KAF2137436.1"/>
    <property type="molecule type" value="Genomic_DNA"/>
</dbReference>
<name>A0A6A6B0Q5_9PEZI</name>